<dbReference type="AlphaFoldDB" id="A0A3P7NLT2"/>
<keyword evidence="2" id="KW-1185">Reference proteome</keyword>
<protein>
    <submittedName>
        <fullName evidence="1">Uncharacterized protein</fullName>
    </submittedName>
</protein>
<dbReference type="OrthoDB" id="10349770at2759"/>
<proteinExistence type="predicted"/>
<reference evidence="1 2" key="1">
    <citation type="submission" date="2018-11" db="EMBL/GenBank/DDBJ databases">
        <authorList>
            <consortium name="Pathogen Informatics"/>
        </authorList>
    </citation>
    <scope>NUCLEOTIDE SEQUENCE [LARGE SCALE GENOMIC DNA]</scope>
</reference>
<name>A0A3P7NLT2_DIBLA</name>
<dbReference type="Proteomes" id="UP000281553">
    <property type="component" value="Unassembled WGS sequence"/>
</dbReference>
<gene>
    <name evidence="1" type="ORF">DILT_LOCUS18552</name>
</gene>
<evidence type="ECO:0000313" key="1">
    <source>
        <dbReference type="EMBL" id="VDN41450.1"/>
    </source>
</evidence>
<sequence length="111" mass="12255">MLESSSFRGPLSEQEFVDLTDWGRVVAPRDVSVDPSALPQRVGACYARLICKPNGCYRLLSSPKSLVCPRLVNPALPATVHRSYLSVAQRLRCPGGLADFMRHLHTCVSCR</sequence>
<evidence type="ECO:0000313" key="2">
    <source>
        <dbReference type="Proteomes" id="UP000281553"/>
    </source>
</evidence>
<accession>A0A3P7NLT2</accession>
<dbReference type="EMBL" id="UYRU01101448">
    <property type="protein sequence ID" value="VDN41450.1"/>
    <property type="molecule type" value="Genomic_DNA"/>
</dbReference>
<organism evidence="1 2">
    <name type="scientific">Dibothriocephalus latus</name>
    <name type="common">Fish tapeworm</name>
    <name type="synonym">Diphyllobothrium latum</name>
    <dbReference type="NCBI Taxonomy" id="60516"/>
    <lineage>
        <taxon>Eukaryota</taxon>
        <taxon>Metazoa</taxon>
        <taxon>Spiralia</taxon>
        <taxon>Lophotrochozoa</taxon>
        <taxon>Platyhelminthes</taxon>
        <taxon>Cestoda</taxon>
        <taxon>Eucestoda</taxon>
        <taxon>Diphyllobothriidea</taxon>
        <taxon>Diphyllobothriidae</taxon>
        <taxon>Dibothriocephalus</taxon>
    </lineage>
</organism>